<reference evidence="4" key="1">
    <citation type="journal article" date="2019" name="Int. J. Syst. Evol. Microbiol.">
        <title>The Global Catalogue of Microorganisms (GCM) 10K type strain sequencing project: providing services to taxonomists for standard genome sequencing and annotation.</title>
        <authorList>
            <consortium name="The Broad Institute Genomics Platform"/>
            <consortium name="The Broad Institute Genome Sequencing Center for Infectious Disease"/>
            <person name="Wu L."/>
            <person name="Ma J."/>
        </authorList>
    </citation>
    <scope>NUCLEOTIDE SEQUENCE [LARGE SCALE GENOMIC DNA]</scope>
    <source>
        <strain evidence="4">CGMCC 4.5798</strain>
    </source>
</reference>
<dbReference type="InterPro" id="IPR052196">
    <property type="entry name" value="Bact_Kbp"/>
</dbReference>
<feature type="chain" id="PRO_5047382436" evidence="1">
    <location>
        <begin position="32"/>
        <end position="376"/>
    </location>
</feature>
<dbReference type="Gene3D" id="3.10.350.10">
    <property type="entry name" value="LysM domain"/>
    <property type="match status" value="1"/>
</dbReference>
<name>A0ABW0S4C3_9BURK</name>
<evidence type="ECO:0000256" key="1">
    <source>
        <dbReference type="SAM" id="SignalP"/>
    </source>
</evidence>
<feature type="signal peptide" evidence="1">
    <location>
        <begin position="1"/>
        <end position="31"/>
    </location>
</feature>
<dbReference type="PROSITE" id="PS51782">
    <property type="entry name" value="LYSM"/>
    <property type="match status" value="1"/>
</dbReference>
<evidence type="ECO:0000313" key="3">
    <source>
        <dbReference type="EMBL" id="MFC5551181.1"/>
    </source>
</evidence>
<comment type="caution">
    <text evidence="3">The sequence shown here is derived from an EMBL/GenBank/DDBJ whole genome shotgun (WGS) entry which is preliminary data.</text>
</comment>
<dbReference type="InterPro" id="IPR018392">
    <property type="entry name" value="LysM"/>
</dbReference>
<keyword evidence="4" id="KW-1185">Reference proteome</keyword>
<gene>
    <name evidence="3" type="ORF">ACFPO9_21895</name>
</gene>
<dbReference type="Proteomes" id="UP001596086">
    <property type="component" value="Unassembled WGS sequence"/>
</dbReference>
<dbReference type="Pfam" id="PF01476">
    <property type="entry name" value="LysM"/>
    <property type="match status" value="1"/>
</dbReference>
<keyword evidence="1" id="KW-0732">Signal</keyword>
<dbReference type="InterPro" id="IPR036779">
    <property type="entry name" value="LysM_dom_sf"/>
</dbReference>
<organism evidence="3 4">
    <name type="scientific">Massilia aerilata</name>
    <dbReference type="NCBI Taxonomy" id="453817"/>
    <lineage>
        <taxon>Bacteria</taxon>
        <taxon>Pseudomonadati</taxon>
        <taxon>Pseudomonadota</taxon>
        <taxon>Betaproteobacteria</taxon>
        <taxon>Burkholderiales</taxon>
        <taxon>Oxalobacteraceae</taxon>
        <taxon>Telluria group</taxon>
        <taxon>Massilia</taxon>
    </lineage>
</organism>
<feature type="domain" description="LysM" evidence="2">
    <location>
        <begin position="48"/>
        <end position="97"/>
    </location>
</feature>
<proteinExistence type="predicted"/>
<protein>
    <submittedName>
        <fullName evidence="3">LysM peptidoglycan-binding domain-containing protein</fullName>
    </submittedName>
</protein>
<dbReference type="CDD" id="cd00118">
    <property type="entry name" value="LysM"/>
    <property type="match status" value="1"/>
</dbReference>
<dbReference type="RefSeq" id="WP_379774877.1">
    <property type="nucleotide sequence ID" value="NZ_JBHSMZ010000016.1"/>
</dbReference>
<accession>A0ABW0S4C3</accession>
<sequence length="376" mass="40578">MKNFSTGVVRSLTGRTAAAALAAFLALPAQAAPVSTAPHCSFRPNAPDQHVVVKRDTLWDISGKFLEHPWCWPEVWGMNRDEIRNPHWIYPGQIIYFDRVHGRLTLTRPGANDPDAGLPPVTKLSPQIRTEALERGAISSIPSSAIEPFLTQPLVIEPGELDAAPRIAAAPETRVYLAEGDRIYVRGALNGATSFQVFRPGKPLVDPDTGKVVAHEAAYVGTARLVKEAGPGVDVHSFVVTSSVQEMGVGDRLLPTPPMPLRNYVPHAPARPVTARIMAMASESNYASQSQVVTVNRGALDGLDVGSVLQLYHLGKTIQDPGGSKGILGFGKSTMRMPDEQFGELFIFRVFGHVSYGLVMQVTLPVEIGDVAKSPE</sequence>
<dbReference type="EMBL" id="JBHSMZ010000016">
    <property type="protein sequence ID" value="MFC5551181.1"/>
    <property type="molecule type" value="Genomic_DNA"/>
</dbReference>
<evidence type="ECO:0000259" key="2">
    <source>
        <dbReference type="PROSITE" id="PS51782"/>
    </source>
</evidence>
<evidence type="ECO:0000313" key="4">
    <source>
        <dbReference type="Proteomes" id="UP001596086"/>
    </source>
</evidence>
<dbReference type="PANTHER" id="PTHR34700">
    <property type="entry name" value="POTASSIUM BINDING PROTEIN KBP"/>
    <property type="match status" value="1"/>
</dbReference>
<dbReference type="PANTHER" id="PTHR34700:SF4">
    <property type="entry name" value="PHAGE-LIKE ELEMENT PBSX PROTEIN XKDP"/>
    <property type="match status" value="1"/>
</dbReference>